<evidence type="ECO:0000313" key="3">
    <source>
        <dbReference type="Proteomes" id="UP000305948"/>
    </source>
</evidence>
<dbReference type="EMBL" id="ML213512">
    <property type="protein sequence ID" value="TFK50863.1"/>
    <property type="molecule type" value="Genomic_DNA"/>
</dbReference>
<sequence>MRSMKVYEHPDFTYSPEPRNKLLLAVEGLAFIAVSTFAAFKFFATTVPAKDSAATATPAPAPL</sequence>
<reference evidence="2 3" key="1">
    <citation type="journal article" date="2019" name="Nat. Ecol. Evol.">
        <title>Megaphylogeny resolves global patterns of mushroom evolution.</title>
        <authorList>
            <person name="Varga T."/>
            <person name="Krizsan K."/>
            <person name="Foldi C."/>
            <person name="Dima B."/>
            <person name="Sanchez-Garcia M."/>
            <person name="Sanchez-Ramirez S."/>
            <person name="Szollosi G.J."/>
            <person name="Szarkandi J.G."/>
            <person name="Papp V."/>
            <person name="Albert L."/>
            <person name="Andreopoulos W."/>
            <person name="Angelini C."/>
            <person name="Antonin V."/>
            <person name="Barry K.W."/>
            <person name="Bougher N.L."/>
            <person name="Buchanan P."/>
            <person name="Buyck B."/>
            <person name="Bense V."/>
            <person name="Catcheside P."/>
            <person name="Chovatia M."/>
            <person name="Cooper J."/>
            <person name="Damon W."/>
            <person name="Desjardin D."/>
            <person name="Finy P."/>
            <person name="Geml J."/>
            <person name="Haridas S."/>
            <person name="Hughes K."/>
            <person name="Justo A."/>
            <person name="Karasinski D."/>
            <person name="Kautmanova I."/>
            <person name="Kiss B."/>
            <person name="Kocsube S."/>
            <person name="Kotiranta H."/>
            <person name="LaButti K.M."/>
            <person name="Lechner B.E."/>
            <person name="Liimatainen K."/>
            <person name="Lipzen A."/>
            <person name="Lukacs Z."/>
            <person name="Mihaltcheva S."/>
            <person name="Morgado L.N."/>
            <person name="Niskanen T."/>
            <person name="Noordeloos M.E."/>
            <person name="Ohm R.A."/>
            <person name="Ortiz-Santana B."/>
            <person name="Ovrebo C."/>
            <person name="Racz N."/>
            <person name="Riley R."/>
            <person name="Savchenko A."/>
            <person name="Shiryaev A."/>
            <person name="Soop K."/>
            <person name="Spirin V."/>
            <person name="Szebenyi C."/>
            <person name="Tomsovsky M."/>
            <person name="Tulloss R.E."/>
            <person name="Uehling J."/>
            <person name="Grigoriev I.V."/>
            <person name="Vagvolgyi C."/>
            <person name="Papp T."/>
            <person name="Martin F.M."/>
            <person name="Miettinen O."/>
            <person name="Hibbett D.S."/>
            <person name="Nagy L.G."/>
        </authorList>
    </citation>
    <scope>NUCLEOTIDE SEQUENCE [LARGE SCALE GENOMIC DNA]</scope>
    <source>
        <strain evidence="2 3">OMC1185</strain>
    </source>
</reference>
<keyword evidence="1" id="KW-0472">Membrane</keyword>
<protein>
    <submittedName>
        <fullName evidence="2">Uncharacterized protein</fullName>
    </submittedName>
</protein>
<feature type="transmembrane region" description="Helical" evidence="1">
    <location>
        <begin position="21"/>
        <end position="43"/>
    </location>
</feature>
<accession>A0A5C3N124</accession>
<keyword evidence="1" id="KW-0812">Transmembrane</keyword>
<dbReference type="OrthoDB" id="10617664at2759"/>
<evidence type="ECO:0000313" key="2">
    <source>
        <dbReference type="EMBL" id="TFK50863.1"/>
    </source>
</evidence>
<organism evidence="2 3">
    <name type="scientific">Heliocybe sulcata</name>
    <dbReference type="NCBI Taxonomy" id="5364"/>
    <lineage>
        <taxon>Eukaryota</taxon>
        <taxon>Fungi</taxon>
        <taxon>Dikarya</taxon>
        <taxon>Basidiomycota</taxon>
        <taxon>Agaricomycotina</taxon>
        <taxon>Agaricomycetes</taxon>
        <taxon>Gloeophyllales</taxon>
        <taxon>Gloeophyllaceae</taxon>
        <taxon>Heliocybe</taxon>
    </lineage>
</organism>
<keyword evidence="3" id="KW-1185">Reference proteome</keyword>
<name>A0A5C3N124_9AGAM</name>
<proteinExistence type="predicted"/>
<dbReference type="AlphaFoldDB" id="A0A5C3N124"/>
<keyword evidence="1" id="KW-1133">Transmembrane helix</keyword>
<evidence type="ECO:0000256" key="1">
    <source>
        <dbReference type="SAM" id="Phobius"/>
    </source>
</evidence>
<dbReference type="Proteomes" id="UP000305948">
    <property type="component" value="Unassembled WGS sequence"/>
</dbReference>
<gene>
    <name evidence="2" type="ORF">OE88DRAFT_1659979</name>
</gene>